<feature type="region of interest" description="Disordered" evidence="1">
    <location>
        <begin position="65"/>
        <end position="89"/>
    </location>
</feature>
<name>A0A8G0LM19_9HYPO</name>
<protein>
    <submittedName>
        <fullName evidence="2">Uncharacterized protein</fullName>
    </submittedName>
</protein>
<feature type="compositionally biased region" description="Polar residues" evidence="1">
    <location>
        <begin position="116"/>
        <end position="129"/>
    </location>
</feature>
<evidence type="ECO:0000313" key="3">
    <source>
        <dbReference type="Proteomes" id="UP000826661"/>
    </source>
</evidence>
<feature type="compositionally biased region" description="Polar residues" evidence="1">
    <location>
        <begin position="262"/>
        <end position="271"/>
    </location>
</feature>
<accession>A0A8G0LM19</accession>
<proteinExistence type="predicted"/>
<feature type="region of interest" description="Disordered" evidence="1">
    <location>
        <begin position="209"/>
        <end position="245"/>
    </location>
</feature>
<feature type="compositionally biased region" description="Polar residues" evidence="1">
    <location>
        <begin position="334"/>
        <end position="354"/>
    </location>
</feature>
<feature type="region of interest" description="Disordered" evidence="1">
    <location>
        <begin position="113"/>
        <end position="162"/>
    </location>
</feature>
<evidence type="ECO:0000313" key="2">
    <source>
        <dbReference type="EMBL" id="QYT04502.1"/>
    </source>
</evidence>
<dbReference type="Proteomes" id="UP000826661">
    <property type="component" value="Chromosome VI"/>
</dbReference>
<organism evidence="2 3">
    <name type="scientific">Trichoderma simmonsii</name>
    <dbReference type="NCBI Taxonomy" id="1491479"/>
    <lineage>
        <taxon>Eukaryota</taxon>
        <taxon>Fungi</taxon>
        <taxon>Dikarya</taxon>
        <taxon>Ascomycota</taxon>
        <taxon>Pezizomycotina</taxon>
        <taxon>Sordariomycetes</taxon>
        <taxon>Hypocreomycetidae</taxon>
        <taxon>Hypocreales</taxon>
        <taxon>Hypocreaceae</taxon>
        <taxon>Trichoderma</taxon>
    </lineage>
</organism>
<keyword evidence="3" id="KW-1185">Reference proteome</keyword>
<gene>
    <name evidence="2" type="ORF">H0G86_011406</name>
</gene>
<feature type="region of interest" description="Disordered" evidence="1">
    <location>
        <begin position="1"/>
        <end position="36"/>
    </location>
</feature>
<reference evidence="2 3" key="1">
    <citation type="journal article" date="2021" name="BMC Genomics">
        <title>Telomere-to-telomere genome assembly of asparaginase-producing Trichoderma simmonsii.</title>
        <authorList>
            <person name="Chung D."/>
            <person name="Kwon Y.M."/>
            <person name="Yang Y."/>
        </authorList>
    </citation>
    <scope>NUCLEOTIDE SEQUENCE [LARGE SCALE GENOMIC DNA]</scope>
    <source>
        <strain evidence="2 3">GH-Sj1</strain>
    </source>
</reference>
<feature type="region of interest" description="Disordered" evidence="1">
    <location>
        <begin position="391"/>
        <end position="435"/>
    </location>
</feature>
<dbReference type="EMBL" id="CP075869">
    <property type="protein sequence ID" value="QYT04502.1"/>
    <property type="molecule type" value="Genomic_DNA"/>
</dbReference>
<feature type="region of interest" description="Disordered" evidence="1">
    <location>
        <begin position="258"/>
        <end position="354"/>
    </location>
</feature>
<sequence>MHTLDKHSMSSRQREKSRMEGLRSEGVSPLEDHLTSRYVGGLDGDVVQHQNPPNSAIKSVENLVGVGDDETSPPRQVFPPQRQDADSGQSSIINIEQRRVELSQWPADHKRFLTASGVQSDSGYSSATNSRERGGLRRVRGSRSHLDNSFPVVTEEESSPLREAVDNVMPQLDRKMESSERSFDPWSPDFFAQLAAPQRAQNPQERRFRPLTSMGTPFNEGHETWSGGGASQMSSQQDGYREMPGPRLSKYVERMEKRLQRMHQQSSNTPAVVNHTDNDDDDKPSLAPPPKGHHSAFLNSSTKLTAEEILPKNKNTRRRKSLSDTTLDSERTNATKTTQKNISSDIQSNISASTQSTNRTVWSGVSAGGYSATSTFSMRSDKGNQFGSPFTTVPNHSGHADSYAGDGSGSGFSGPISQVGIHEDGGLVQRKPPKRNTVKGIIDSLRVQTDSDYARPSQITEKKATTIQLSDITIERNIVQSPSVRESEHFTKAQTLYSGDQNMLDMERTQLYILQFADYLYSRLQEQQPLTENSLDVITRLLPELLVAFALKLDQTSQSQIKRDAMYFVYKHRKSIIRSIRDLFYSNVLSFKKLLISNPVAEPEDEVLAENAAQFLNVITKDPAFEWLVGRLATELNSTGGDSSAMKLISTYIQHCLPPIGKISRQYPSKPYKVTFHVECNIPGFIQGQAYEGTAAEVLPKVITLTGSIQDVQATTCEQYLVQTWPVVGCNLLRTIQGALRNENASAPFQFSCKCKFEDCTDIKVSLGRYMEVEVVGTIRSIAEIGEQIGWLATTFRSQLQDSEISFCYPEITNFQANDSEESQSMENEFEQSFLCRINVATYQIRANLPGFNGQCWQQMFNNPVVVTGYPITPRKDLNTGVGLELPFDMMTTLADARYLTTFQDRTLVKGFSTVLIPTAIHGSIILWHLLVNESGARISYQDPRIEQAILIEPANFKGARHILGWCMNAQNNIGSLNASYDITWSGLSHGRAALTCEGVELSVGAGNYFKVGTSFKRGKRDRSICSFVSDGYISLVEHIGQHHVVLYDVNEKRACLSDGLPVLLHLVRTSLRRDEKEDPECLYTNHIERLNEPPSSVQGTIAAKAVLFNSENRLSALRLIDTKVTEQIIERIIDSKIVKEIVRIKEETYYRFENRVEEICLLLEKTIDQTTKAIKEGILRNTPKNILSGFDFMGVATRSKLRHITTKIPIPAYSCGWMDLVDSLEAITLFGNNFGELIGPTVDDPPNPCDRCGYDASLPSGKHCLAVCVNVLENIIEINGNKDKTGWRLTDDVYWHLNESAFRLCCTNLNGRRASAHASNWIQILSSKDIRHYPEYSIPTNAVTNGAVIFSHGRPRLASISRNIRADKKDSLSDKLIQSTTGLKMSIPLMAQDESSETSETQLFDNVSSATPYSASSKTSGLGLDSNHNLFGTMNPITPDTSSSLASDELVLSNTAAGQQSPVSGIVSKLPEIISETIAVSQIPSNTLPTPSSQKSFGKIKRICSRSLKKLRGKT</sequence>
<feature type="compositionally biased region" description="Basic and acidic residues" evidence="1">
    <location>
        <begin position="1"/>
        <end position="23"/>
    </location>
</feature>
<evidence type="ECO:0000256" key="1">
    <source>
        <dbReference type="SAM" id="MobiDB-lite"/>
    </source>
</evidence>